<dbReference type="SUPFAM" id="SSF54909">
    <property type="entry name" value="Dimeric alpha+beta barrel"/>
    <property type="match status" value="1"/>
</dbReference>
<name>A0A2U2C9Y9_9RHOB</name>
<dbReference type="InterPro" id="IPR011008">
    <property type="entry name" value="Dimeric_a/b-barrel"/>
</dbReference>
<protein>
    <submittedName>
        <fullName evidence="5">Lrp/AsnC family transcriptional regulator</fullName>
    </submittedName>
</protein>
<evidence type="ECO:0000256" key="2">
    <source>
        <dbReference type="ARBA" id="ARBA00023125"/>
    </source>
</evidence>
<dbReference type="InterPro" id="IPR019887">
    <property type="entry name" value="Tscrpt_reg_AsnC/Lrp_C"/>
</dbReference>
<dbReference type="PROSITE" id="PS50956">
    <property type="entry name" value="HTH_ASNC_2"/>
    <property type="match status" value="1"/>
</dbReference>
<sequence length="149" mass="16093">MDDIDRKIIDLLSADARRALADIGQNVGLSTSAVNDRLRRLTAQGVIRRFTLEADPEALGLPVLAFVWIALPEQADEAAFRALAADDPAILECHHVTGAWSYLIKLRTQSLAGLEAFLATLKARGMVARSESVLALSSAVPDTFVPKAR</sequence>
<dbReference type="PANTHER" id="PTHR30154">
    <property type="entry name" value="LEUCINE-RESPONSIVE REGULATORY PROTEIN"/>
    <property type="match status" value="1"/>
</dbReference>
<dbReference type="GO" id="GO:0043565">
    <property type="term" value="F:sequence-specific DNA binding"/>
    <property type="evidence" value="ECO:0007669"/>
    <property type="project" value="InterPro"/>
</dbReference>
<dbReference type="InterPro" id="IPR036390">
    <property type="entry name" value="WH_DNA-bd_sf"/>
</dbReference>
<comment type="caution">
    <text evidence="5">The sequence shown here is derived from an EMBL/GenBank/DDBJ whole genome shotgun (WGS) entry which is preliminary data.</text>
</comment>
<dbReference type="InterPro" id="IPR019885">
    <property type="entry name" value="Tscrpt_reg_HTH_AsnC-type_CS"/>
</dbReference>
<evidence type="ECO:0000256" key="1">
    <source>
        <dbReference type="ARBA" id="ARBA00023015"/>
    </source>
</evidence>
<dbReference type="GeneID" id="94365605"/>
<dbReference type="GO" id="GO:0005829">
    <property type="term" value="C:cytosol"/>
    <property type="evidence" value="ECO:0007669"/>
    <property type="project" value="TreeGrafter"/>
</dbReference>
<dbReference type="Gene3D" id="3.30.70.920">
    <property type="match status" value="1"/>
</dbReference>
<dbReference type="GO" id="GO:0043200">
    <property type="term" value="P:response to amino acid"/>
    <property type="evidence" value="ECO:0007669"/>
    <property type="project" value="TreeGrafter"/>
</dbReference>
<dbReference type="Gene3D" id="1.10.10.10">
    <property type="entry name" value="Winged helix-like DNA-binding domain superfamily/Winged helix DNA-binding domain"/>
    <property type="match status" value="1"/>
</dbReference>
<dbReference type="PANTHER" id="PTHR30154:SF53">
    <property type="entry name" value="HTH-TYPE TRANSCRIPTIONAL REGULATOR LRPC"/>
    <property type="match status" value="1"/>
</dbReference>
<dbReference type="InterPro" id="IPR036388">
    <property type="entry name" value="WH-like_DNA-bd_sf"/>
</dbReference>
<dbReference type="Pfam" id="PF13404">
    <property type="entry name" value="HTH_AsnC-type"/>
    <property type="match status" value="1"/>
</dbReference>
<dbReference type="Proteomes" id="UP000244940">
    <property type="component" value="Unassembled WGS sequence"/>
</dbReference>
<proteinExistence type="predicted"/>
<dbReference type="OrthoDB" id="166264at2"/>
<organism evidence="5 6">
    <name type="scientific">Pararhodobacter marinus</name>
    <dbReference type="NCBI Taxonomy" id="2184063"/>
    <lineage>
        <taxon>Bacteria</taxon>
        <taxon>Pseudomonadati</taxon>
        <taxon>Pseudomonadota</taxon>
        <taxon>Alphaproteobacteria</taxon>
        <taxon>Rhodobacterales</taxon>
        <taxon>Paracoccaceae</taxon>
        <taxon>Pararhodobacter</taxon>
    </lineage>
</organism>
<accession>A0A2U2C9Y9</accession>
<dbReference type="PROSITE" id="PS00519">
    <property type="entry name" value="HTH_ASNC_1"/>
    <property type="match status" value="1"/>
</dbReference>
<dbReference type="Pfam" id="PF01037">
    <property type="entry name" value="AsnC_trans_reg"/>
    <property type="match status" value="1"/>
</dbReference>
<dbReference type="RefSeq" id="WP_109533551.1">
    <property type="nucleotide sequence ID" value="NZ_CAXPUO010000053.1"/>
</dbReference>
<keyword evidence="1" id="KW-0805">Transcription regulation</keyword>
<dbReference type="InterPro" id="IPR019888">
    <property type="entry name" value="Tscrpt_reg_AsnC-like"/>
</dbReference>
<dbReference type="SUPFAM" id="SSF46785">
    <property type="entry name" value="Winged helix' DNA-binding domain"/>
    <property type="match status" value="1"/>
</dbReference>
<dbReference type="SMART" id="SM00344">
    <property type="entry name" value="HTH_ASNC"/>
    <property type="match status" value="1"/>
</dbReference>
<dbReference type="AlphaFoldDB" id="A0A2U2C9Y9"/>
<reference evidence="5 6" key="1">
    <citation type="submission" date="2018-05" db="EMBL/GenBank/DDBJ databases">
        <title>Pararhodobacter marina sp. nov., isolated from deep-sea water of the Indian Ocean.</title>
        <authorList>
            <person name="Lai Q.Sr."/>
            <person name="Liu X."/>
            <person name="Shao Z."/>
        </authorList>
    </citation>
    <scope>NUCLEOTIDE SEQUENCE [LARGE SCALE GENOMIC DNA]</scope>
    <source>
        <strain evidence="5 6">CIC4N-9</strain>
    </source>
</reference>
<feature type="domain" description="HTH asnC-type" evidence="4">
    <location>
        <begin position="1"/>
        <end position="62"/>
    </location>
</feature>
<evidence type="ECO:0000313" key="6">
    <source>
        <dbReference type="Proteomes" id="UP000244940"/>
    </source>
</evidence>
<dbReference type="EMBL" id="QEYD01000006">
    <property type="protein sequence ID" value="PWE28690.1"/>
    <property type="molecule type" value="Genomic_DNA"/>
</dbReference>
<evidence type="ECO:0000259" key="4">
    <source>
        <dbReference type="PROSITE" id="PS50956"/>
    </source>
</evidence>
<evidence type="ECO:0000256" key="3">
    <source>
        <dbReference type="ARBA" id="ARBA00023163"/>
    </source>
</evidence>
<dbReference type="InterPro" id="IPR000485">
    <property type="entry name" value="AsnC-type_HTH_dom"/>
</dbReference>
<dbReference type="PRINTS" id="PR00033">
    <property type="entry name" value="HTHASNC"/>
</dbReference>
<keyword evidence="3" id="KW-0804">Transcription</keyword>
<gene>
    <name evidence="5" type="ORF">C4N9_11960</name>
</gene>
<keyword evidence="6" id="KW-1185">Reference proteome</keyword>
<keyword evidence="2" id="KW-0238">DNA-binding</keyword>
<evidence type="ECO:0000313" key="5">
    <source>
        <dbReference type="EMBL" id="PWE28690.1"/>
    </source>
</evidence>